<evidence type="ECO:0000259" key="10">
    <source>
        <dbReference type="Pfam" id="PF08753"/>
    </source>
</evidence>
<comment type="function">
    <text evidence="1 8">Transcriptional regulator.</text>
</comment>
<dbReference type="InterPro" id="IPR050192">
    <property type="entry name" value="CopG/NikR_regulator"/>
</dbReference>
<dbReference type="InterPro" id="IPR013321">
    <property type="entry name" value="Arc_rbn_hlx_hlx"/>
</dbReference>
<dbReference type="Pfam" id="PF01402">
    <property type="entry name" value="RHH_1"/>
    <property type="match status" value="1"/>
</dbReference>
<feature type="binding site" evidence="8">
    <location>
        <position position="81"/>
    </location>
    <ligand>
        <name>Ni(2+)</name>
        <dbReference type="ChEBI" id="CHEBI:49786"/>
    </ligand>
</feature>
<dbReference type="GO" id="GO:0010045">
    <property type="term" value="P:response to nickel cation"/>
    <property type="evidence" value="ECO:0007669"/>
    <property type="project" value="InterPro"/>
</dbReference>
<dbReference type="CDD" id="cd22231">
    <property type="entry name" value="RHH_NikR_HicB-like"/>
    <property type="match status" value="1"/>
</dbReference>
<evidence type="ECO:0000256" key="8">
    <source>
        <dbReference type="HAMAP-Rule" id="MF_00476"/>
    </source>
</evidence>
<evidence type="ECO:0000259" key="9">
    <source>
        <dbReference type="Pfam" id="PF01402"/>
    </source>
</evidence>
<dbReference type="Gene3D" id="3.30.70.1150">
    <property type="entry name" value="ACT-like. Chain A, domain 2"/>
    <property type="match status" value="1"/>
</dbReference>
<dbReference type="NCBIfam" id="NF003381">
    <property type="entry name" value="PRK04460.1"/>
    <property type="match status" value="1"/>
</dbReference>
<dbReference type="Gene3D" id="1.10.1220.10">
    <property type="entry name" value="Met repressor-like"/>
    <property type="match status" value="1"/>
</dbReference>
<dbReference type="HOGENOM" id="CLU_113319_1_2_2"/>
<keyword evidence="6 8" id="KW-0238">DNA-binding</keyword>
<keyword evidence="7 8" id="KW-0804">Transcription</keyword>
<evidence type="ECO:0000313" key="11">
    <source>
        <dbReference type="EMBL" id="AIG97619.1"/>
    </source>
</evidence>
<evidence type="ECO:0000313" key="12">
    <source>
        <dbReference type="Proteomes" id="UP000028501"/>
    </source>
</evidence>
<dbReference type="AlphaFoldDB" id="A0A075WEU7"/>
<dbReference type="SMR" id="A0A075WEU7"/>
<dbReference type="RefSeq" id="WP_010878246.1">
    <property type="nucleotide sequence ID" value="NZ_CP006577.1"/>
</dbReference>
<dbReference type="GeneID" id="24794341"/>
<dbReference type="Pfam" id="PF08753">
    <property type="entry name" value="NikR_C"/>
    <property type="match status" value="1"/>
</dbReference>
<evidence type="ECO:0000256" key="2">
    <source>
        <dbReference type="ARBA" id="ARBA00008478"/>
    </source>
</evidence>
<gene>
    <name evidence="11" type="ORF">AFULGI_00008240</name>
</gene>
<keyword evidence="4 8" id="KW-0479">Metal-binding</keyword>
<dbReference type="HAMAP" id="MF_00476">
    <property type="entry name" value="NikR"/>
    <property type="match status" value="1"/>
</dbReference>
<dbReference type="EMBL" id="CP006577">
    <property type="protein sequence ID" value="AIG97619.1"/>
    <property type="molecule type" value="Genomic_DNA"/>
</dbReference>
<feature type="binding site" evidence="8">
    <location>
        <position position="100"/>
    </location>
    <ligand>
        <name>Ni(2+)</name>
        <dbReference type="ChEBI" id="CHEBI:49786"/>
    </ligand>
</feature>
<dbReference type="KEGG" id="afg:AFULGI_00008240"/>
<dbReference type="InterPro" id="IPR010985">
    <property type="entry name" value="Ribbon_hlx_hlx"/>
</dbReference>
<keyword evidence="3 8" id="KW-0533">Nickel</keyword>
<dbReference type="NCBIfam" id="NF002815">
    <property type="entry name" value="PRK02967.1"/>
    <property type="match status" value="1"/>
</dbReference>
<feature type="binding site" evidence="8">
    <location>
        <position position="94"/>
    </location>
    <ligand>
        <name>Ni(2+)</name>
        <dbReference type="ChEBI" id="CHEBI:49786"/>
    </ligand>
</feature>
<accession>A0A075WEU7</accession>
<dbReference type="InterPro" id="IPR045865">
    <property type="entry name" value="ACT-like_dom_sf"/>
</dbReference>
<evidence type="ECO:0000256" key="3">
    <source>
        <dbReference type="ARBA" id="ARBA00022596"/>
    </source>
</evidence>
<dbReference type="PANTHER" id="PTHR34719">
    <property type="entry name" value="NICKEL-RESPONSIVE REGULATOR"/>
    <property type="match status" value="1"/>
</dbReference>
<feature type="domain" description="Ribbon-helix-helix protein CopG" evidence="9">
    <location>
        <begin position="7"/>
        <end position="47"/>
    </location>
</feature>
<dbReference type="GO" id="GO:0003700">
    <property type="term" value="F:DNA-binding transcription factor activity"/>
    <property type="evidence" value="ECO:0007669"/>
    <property type="project" value="UniProtKB-UniRule"/>
</dbReference>
<dbReference type="NCBIfam" id="NF002169">
    <property type="entry name" value="PRK01002.1"/>
    <property type="match status" value="1"/>
</dbReference>
<feature type="domain" description="Transcription factor NikR nickel binding C-terminal" evidence="10">
    <location>
        <begin position="58"/>
        <end position="132"/>
    </location>
</feature>
<reference evidence="11 12" key="1">
    <citation type="submission" date="2013-07" db="EMBL/GenBank/DDBJ databases">
        <title>Genome of Archaeoglobus fulgidus.</title>
        <authorList>
            <person name="Fiebig A."/>
            <person name="Birkeland N.-K."/>
        </authorList>
    </citation>
    <scope>NUCLEOTIDE SEQUENCE [LARGE SCALE GENOMIC DNA]</scope>
    <source>
        <strain evidence="11 12">DSM 8774</strain>
    </source>
</reference>
<keyword evidence="5 8" id="KW-0805">Transcription regulation</keyword>
<feature type="binding site" evidence="8">
    <location>
        <position position="92"/>
    </location>
    <ligand>
        <name>Ni(2+)</name>
        <dbReference type="ChEBI" id="CHEBI:49786"/>
    </ligand>
</feature>
<comment type="similarity">
    <text evidence="2 8">Belongs to the transcriptional regulatory CopG/NikR family.</text>
</comment>
<dbReference type="InterPro" id="IPR002145">
    <property type="entry name" value="CopG"/>
</dbReference>
<evidence type="ECO:0000256" key="1">
    <source>
        <dbReference type="ARBA" id="ARBA00002339"/>
    </source>
</evidence>
<dbReference type="PANTHER" id="PTHR34719:SF2">
    <property type="entry name" value="NICKEL-RESPONSIVE REGULATOR"/>
    <property type="match status" value="1"/>
</dbReference>
<comment type="cofactor">
    <cofactor evidence="8">
        <name>Ni(2+)</name>
        <dbReference type="ChEBI" id="CHEBI:49786"/>
    </cofactor>
    <text evidence="8">Binds 1 nickel ion per subunit.</text>
</comment>
<dbReference type="InterPro" id="IPR014864">
    <property type="entry name" value="TF_NikR_Ni-bd_C"/>
</dbReference>
<sequence length="138" mass="15729">MEEGITRIGVSLPKNLLDEFDRIISTRGYSSRSEAIRDAIRTYITEYRWLESEKGEIVGVLVVLYDHHVKGVSDLLIDLQHDFHEIITSSTHIHLNEDQCLEMILVKGKMERIKVLVDKISAARGVMNVKLISAVKKV</sequence>
<organism evidence="11 12">
    <name type="scientific">Archaeoglobus fulgidus DSM 8774</name>
    <dbReference type="NCBI Taxonomy" id="1344584"/>
    <lineage>
        <taxon>Archaea</taxon>
        <taxon>Methanobacteriati</taxon>
        <taxon>Methanobacteriota</taxon>
        <taxon>Archaeoglobi</taxon>
        <taxon>Archaeoglobales</taxon>
        <taxon>Archaeoglobaceae</taxon>
        <taxon>Archaeoglobus</taxon>
    </lineage>
</organism>
<dbReference type="SUPFAM" id="SSF47598">
    <property type="entry name" value="Ribbon-helix-helix"/>
    <property type="match status" value="1"/>
</dbReference>
<dbReference type="GO" id="GO:0016151">
    <property type="term" value="F:nickel cation binding"/>
    <property type="evidence" value="ECO:0007669"/>
    <property type="project" value="UniProtKB-UniRule"/>
</dbReference>
<evidence type="ECO:0000256" key="6">
    <source>
        <dbReference type="ARBA" id="ARBA00023125"/>
    </source>
</evidence>
<dbReference type="SUPFAM" id="SSF55021">
    <property type="entry name" value="ACT-like"/>
    <property type="match status" value="1"/>
</dbReference>
<dbReference type="Proteomes" id="UP000028501">
    <property type="component" value="Chromosome"/>
</dbReference>
<evidence type="ECO:0000256" key="5">
    <source>
        <dbReference type="ARBA" id="ARBA00023015"/>
    </source>
</evidence>
<dbReference type="InterPro" id="IPR022988">
    <property type="entry name" value="Ni_resp_reg_NikR"/>
</dbReference>
<proteinExistence type="inferred from homology"/>
<dbReference type="InterPro" id="IPR027271">
    <property type="entry name" value="Acetolactate_synth/TF_NikR_C"/>
</dbReference>
<name>A0A075WEU7_ARCFL</name>
<dbReference type="NCBIfam" id="NF001884">
    <property type="entry name" value="PRK00630.1"/>
    <property type="match status" value="1"/>
</dbReference>
<dbReference type="GO" id="GO:0003677">
    <property type="term" value="F:DNA binding"/>
    <property type="evidence" value="ECO:0007669"/>
    <property type="project" value="UniProtKB-KW"/>
</dbReference>
<evidence type="ECO:0000256" key="7">
    <source>
        <dbReference type="ARBA" id="ARBA00023163"/>
    </source>
</evidence>
<evidence type="ECO:0000256" key="4">
    <source>
        <dbReference type="ARBA" id="ARBA00022723"/>
    </source>
</evidence>
<protein>
    <recommendedName>
        <fullName evidence="8">Putative nickel-responsive regulator</fullName>
    </recommendedName>
</protein>